<evidence type="ECO:0000313" key="2">
    <source>
        <dbReference type="Proteomes" id="UP000299102"/>
    </source>
</evidence>
<organism evidence="1 2">
    <name type="scientific">Eumeta variegata</name>
    <name type="common">Bagworm moth</name>
    <name type="synonym">Eumeta japonica</name>
    <dbReference type="NCBI Taxonomy" id="151549"/>
    <lineage>
        <taxon>Eukaryota</taxon>
        <taxon>Metazoa</taxon>
        <taxon>Ecdysozoa</taxon>
        <taxon>Arthropoda</taxon>
        <taxon>Hexapoda</taxon>
        <taxon>Insecta</taxon>
        <taxon>Pterygota</taxon>
        <taxon>Neoptera</taxon>
        <taxon>Endopterygota</taxon>
        <taxon>Lepidoptera</taxon>
        <taxon>Glossata</taxon>
        <taxon>Ditrysia</taxon>
        <taxon>Tineoidea</taxon>
        <taxon>Psychidae</taxon>
        <taxon>Oiketicinae</taxon>
        <taxon>Eumeta</taxon>
    </lineage>
</organism>
<protein>
    <submittedName>
        <fullName evidence="1">Uncharacterized protein</fullName>
    </submittedName>
</protein>
<gene>
    <name evidence="1" type="ORF">EVAR_82599_1</name>
</gene>
<dbReference type="AlphaFoldDB" id="A0A4C1X4Q0"/>
<dbReference type="Proteomes" id="UP000299102">
    <property type="component" value="Unassembled WGS sequence"/>
</dbReference>
<reference evidence="1 2" key="1">
    <citation type="journal article" date="2019" name="Commun. Biol.">
        <title>The bagworm genome reveals a unique fibroin gene that provides high tensile strength.</title>
        <authorList>
            <person name="Kono N."/>
            <person name="Nakamura H."/>
            <person name="Ohtoshi R."/>
            <person name="Tomita M."/>
            <person name="Numata K."/>
            <person name="Arakawa K."/>
        </authorList>
    </citation>
    <scope>NUCLEOTIDE SEQUENCE [LARGE SCALE GENOMIC DNA]</scope>
</reference>
<dbReference type="EMBL" id="BGZK01000724">
    <property type="protein sequence ID" value="GBP57962.1"/>
    <property type="molecule type" value="Genomic_DNA"/>
</dbReference>
<evidence type="ECO:0000313" key="1">
    <source>
        <dbReference type="EMBL" id="GBP57962.1"/>
    </source>
</evidence>
<sequence length="203" mass="22746">MSSLPAAYNLTRQRNRSEPVQTLCNEIRRARTRNLSPTNWPAEEIKEQFLFLSSQLRINPSRPAAGIALPISVHNLALAYRLTQLISSPMQVPNVTSHTPSLLNLLLLGNTAPKPQPRPARASGRLIENRPPRAATRYYFDLSKPNSNFKVLVKNSVGRTGHRLHEVIPCLSRVEVARALRVTPRAPPRAPPDALKYTYFAMT</sequence>
<comment type="caution">
    <text evidence="1">The sequence shown here is derived from an EMBL/GenBank/DDBJ whole genome shotgun (WGS) entry which is preliminary data.</text>
</comment>
<accession>A0A4C1X4Q0</accession>
<name>A0A4C1X4Q0_EUMVA</name>
<keyword evidence="2" id="KW-1185">Reference proteome</keyword>
<proteinExistence type="predicted"/>